<dbReference type="AlphaFoldDB" id="A0AAV4RL80"/>
<organism evidence="3 4">
    <name type="scientific">Caerostris extrusa</name>
    <name type="common">Bark spider</name>
    <name type="synonym">Caerostris bankana</name>
    <dbReference type="NCBI Taxonomy" id="172846"/>
    <lineage>
        <taxon>Eukaryota</taxon>
        <taxon>Metazoa</taxon>
        <taxon>Ecdysozoa</taxon>
        <taxon>Arthropoda</taxon>
        <taxon>Chelicerata</taxon>
        <taxon>Arachnida</taxon>
        <taxon>Araneae</taxon>
        <taxon>Araneomorphae</taxon>
        <taxon>Entelegynae</taxon>
        <taxon>Araneoidea</taxon>
        <taxon>Araneidae</taxon>
        <taxon>Caerostris</taxon>
    </lineage>
</organism>
<evidence type="ECO:0000313" key="4">
    <source>
        <dbReference type="Proteomes" id="UP001054945"/>
    </source>
</evidence>
<dbReference type="SUPFAM" id="SSF47762">
    <property type="entry name" value="PAH2 domain"/>
    <property type="match status" value="1"/>
</dbReference>
<sequence length="135" mass="15705">MDESSSNETNSEVLQESFKDSLVKENDSIFLTKMKENVNGLNDTLENSDENCYSPFTTEPLRNFSPENDSSDAPAYSYGIYEQHLFFDKMKEACGYPEVYDNFLRFLNLYNEDYVTKSQLVEMVKYFLGKVDFVI</sequence>
<keyword evidence="2" id="KW-0539">Nucleus</keyword>
<dbReference type="Proteomes" id="UP001054945">
    <property type="component" value="Unassembled WGS sequence"/>
</dbReference>
<gene>
    <name evidence="3" type="ORF">CEXT_84661</name>
</gene>
<proteinExistence type="predicted"/>
<dbReference type="GO" id="GO:0005634">
    <property type="term" value="C:nucleus"/>
    <property type="evidence" value="ECO:0007669"/>
    <property type="project" value="UniProtKB-SubCell"/>
</dbReference>
<dbReference type="InterPro" id="IPR003822">
    <property type="entry name" value="PAH"/>
</dbReference>
<dbReference type="Gene3D" id="1.20.1160.11">
    <property type="entry name" value="Paired amphipathic helix"/>
    <property type="match status" value="1"/>
</dbReference>
<comment type="subcellular location">
    <subcellularLocation>
        <location evidence="1">Nucleus</location>
    </subcellularLocation>
</comment>
<accession>A0AAV4RL80</accession>
<name>A0AAV4RL80_CAEEX</name>
<comment type="caution">
    <text evidence="3">The sequence shown here is derived from an EMBL/GenBank/DDBJ whole genome shotgun (WGS) entry which is preliminary data.</text>
</comment>
<evidence type="ECO:0000256" key="2">
    <source>
        <dbReference type="ARBA" id="ARBA00023242"/>
    </source>
</evidence>
<reference evidence="3 4" key="1">
    <citation type="submission" date="2021-06" db="EMBL/GenBank/DDBJ databases">
        <title>Caerostris extrusa draft genome.</title>
        <authorList>
            <person name="Kono N."/>
            <person name="Arakawa K."/>
        </authorList>
    </citation>
    <scope>NUCLEOTIDE SEQUENCE [LARGE SCALE GENOMIC DNA]</scope>
</reference>
<keyword evidence="4" id="KW-1185">Reference proteome</keyword>
<dbReference type="GO" id="GO:0006355">
    <property type="term" value="P:regulation of DNA-templated transcription"/>
    <property type="evidence" value="ECO:0007669"/>
    <property type="project" value="InterPro"/>
</dbReference>
<protein>
    <submittedName>
        <fullName evidence="3">Uncharacterized protein</fullName>
    </submittedName>
</protein>
<evidence type="ECO:0000313" key="3">
    <source>
        <dbReference type="EMBL" id="GIY21794.1"/>
    </source>
</evidence>
<dbReference type="InterPro" id="IPR036600">
    <property type="entry name" value="PAH_sf"/>
</dbReference>
<dbReference type="Pfam" id="PF02671">
    <property type="entry name" value="PAH"/>
    <property type="match status" value="1"/>
</dbReference>
<evidence type="ECO:0000256" key="1">
    <source>
        <dbReference type="ARBA" id="ARBA00004123"/>
    </source>
</evidence>
<dbReference type="EMBL" id="BPLR01008057">
    <property type="protein sequence ID" value="GIY21794.1"/>
    <property type="molecule type" value="Genomic_DNA"/>
</dbReference>